<sequence length="168" mass="18025">MPRPGTPRATPGRAASGRAERQRPGQGRGDRPQRGPEGQQGRPTARITVVEATPREALERADEAVDGLLEEGREPGDILVLTTGEIHPWQQHELSFGEASYWRQLDERGDVFYASAADARDAARPVVVLAVNGGDETTQAQALVAGLTRAGELLVVCGEQRRLSALIG</sequence>
<dbReference type="RefSeq" id="WP_312892348.1">
    <property type="nucleotide sequence ID" value="NZ_JACBZD010000001.1"/>
</dbReference>
<protein>
    <submittedName>
        <fullName evidence="2">Uncharacterized protein</fullName>
    </submittedName>
</protein>
<organism evidence="2 3">
    <name type="scientific">Allostreptomyces psammosilenae</name>
    <dbReference type="NCBI Taxonomy" id="1892865"/>
    <lineage>
        <taxon>Bacteria</taxon>
        <taxon>Bacillati</taxon>
        <taxon>Actinomycetota</taxon>
        <taxon>Actinomycetes</taxon>
        <taxon>Kitasatosporales</taxon>
        <taxon>Streptomycetaceae</taxon>
        <taxon>Allostreptomyces</taxon>
    </lineage>
</organism>
<reference evidence="2 3" key="1">
    <citation type="submission" date="2020-07" db="EMBL/GenBank/DDBJ databases">
        <title>Sequencing the genomes of 1000 actinobacteria strains.</title>
        <authorList>
            <person name="Klenk H.-P."/>
        </authorList>
    </citation>
    <scope>NUCLEOTIDE SEQUENCE [LARGE SCALE GENOMIC DNA]</scope>
    <source>
        <strain evidence="2 3">DSM 42178</strain>
    </source>
</reference>
<feature type="region of interest" description="Disordered" evidence="1">
    <location>
        <begin position="1"/>
        <end position="72"/>
    </location>
</feature>
<dbReference type="Proteomes" id="UP000567795">
    <property type="component" value="Unassembled WGS sequence"/>
</dbReference>
<gene>
    <name evidence="2" type="ORF">FHU37_000053</name>
</gene>
<feature type="compositionally biased region" description="Low complexity" evidence="1">
    <location>
        <begin position="1"/>
        <end position="15"/>
    </location>
</feature>
<name>A0A852ZPC3_9ACTN</name>
<dbReference type="AlphaFoldDB" id="A0A852ZPC3"/>
<evidence type="ECO:0000313" key="3">
    <source>
        <dbReference type="Proteomes" id="UP000567795"/>
    </source>
</evidence>
<accession>A0A852ZPC3</accession>
<comment type="caution">
    <text evidence="2">The sequence shown here is derived from an EMBL/GenBank/DDBJ whole genome shotgun (WGS) entry which is preliminary data.</text>
</comment>
<proteinExistence type="predicted"/>
<keyword evidence="3" id="KW-1185">Reference proteome</keyword>
<feature type="compositionally biased region" description="Basic and acidic residues" evidence="1">
    <location>
        <begin position="18"/>
        <end position="34"/>
    </location>
</feature>
<dbReference type="EMBL" id="JACBZD010000001">
    <property type="protein sequence ID" value="NYI03110.1"/>
    <property type="molecule type" value="Genomic_DNA"/>
</dbReference>
<evidence type="ECO:0000256" key="1">
    <source>
        <dbReference type="SAM" id="MobiDB-lite"/>
    </source>
</evidence>
<feature type="compositionally biased region" description="Basic and acidic residues" evidence="1">
    <location>
        <begin position="53"/>
        <end position="63"/>
    </location>
</feature>
<evidence type="ECO:0000313" key="2">
    <source>
        <dbReference type="EMBL" id="NYI03110.1"/>
    </source>
</evidence>